<accession>A0A0N4ZQ25</accession>
<feature type="compositionally biased region" description="Basic and acidic residues" evidence="1">
    <location>
        <begin position="186"/>
        <end position="202"/>
    </location>
</feature>
<keyword evidence="2" id="KW-1185">Reference proteome</keyword>
<evidence type="ECO:0000313" key="2">
    <source>
        <dbReference type="Proteomes" id="UP000038045"/>
    </source>
</evidence>
<sequence length="487" mass="56328">MGDNEYLNKVVQYSIKTITAKIRTFRDKKPWKYQKHANRIRKESIDELESICKKTIKVEPKKISKVKTKKVSKEFIPKDETQNGSGGRRRTKKERGDKKGKKMKGDSDDIIKSKPTKKRRITEKLKRIAIESDSNSNTLNDDSKNKDELKNKDEVKVEEKPKFVEEKREYRFSRKDILPSEDDSSDKESEKSEERKRREKALANRKSKLPTPPKNLLHVIDGKDPDDEIMEKLKKLNLPVVVKKGNSKDEDKINLEELAMTYALKYPRSSLGSKILGPYPIETIEEAMKKHPNVKIIENNKNFNGRVMSDNKRPFWHQVDPIPIIMGKGEDTTDDTLPINTEILKNYEEGKIKIENNINLKPKNPNPYGILKDMINQNSMFTNGQIFANTMRAILKFRPKHIKNSIPKVDSLASIQKNAEEKGGKKSLTVNALPETDDTTAEEEVEGSSKRLLRERENKFPILPKTKIVYKRANPRIWKEVPIEKIN</sequence>
<evidence type="ECO:0000313" key="3">
    <source>
        <dbReference type="WBParaSite" id="PTRK_0001063000.1"/>
    </source>
</evidence>
<dbReference type="AlphaFoldDB" id="A0A0N4ZQ25"/>
<organism evidence="2 3">
    <name type="scientific">Parastrongyloides trichosuri</name>
    <name type="common">Possum-specific nematode worm</name>
    <dbReference type="NCBI Taxonomy" id="131310"/>
    <lineage>
        <taxon>Eukaryota</taxon>
        <taxon>Metazoa</taxon>
        <taxon>Ecdysozoa</taxon>
        <taxon>Nematoda</taxon>
        <taxon>Chromadorea</taxon>
        <taxon>Rhabditida</taxon>
        <taxon>Tylenchina</taxon>
        <taxon>Panagrolaimomorpha</taxon>
        <taxon>Strongyloidoidea</taxon>
        <taxon>Strongyloididae</taxon>
        <taxon>Parastrongyloides</taxon>
    </lineage>
</organism>
<feature type="compositionally biased region" description="Basic and acidic residues" evidence="1">
    <location>
        <begin position="141"/>
        <end position="178"/>
    </location>
</feature>
<feature type="region of interest" description="Disordered" evidence="1">
    <location>
        <begin position="67"/>
        <end position="215"/>
    </location>
</feature>
<reference evidence="3" key="1">
    <citation type="submission" date="2017-02" db="UniProtKB">
        <authorList>
            <consortium name="WormBaseParasite"/>
        </authorList>
    </citation>
    <scope>IDENTIFICATION</scope>
</reference>
<protein>
    <submittedName>
        <fullName evidence="3">Ribosome biogenesis protein NOP53</fullName>
    </submittedName>
</protein>
<feature type="compositionally biased region" description="Basic and acidic residues" evidence="1">
    <location>
        <begin position="71"/>
        <end position="81"/>
    </location>
</feature>
<name>A0A0N4ZQ25_PARTI</name>
<feature type="compositionally biased region" description="Basic and acidic residues" evidence="1">
    <location>
        <begin position="103"/>
        <end position="112"/>
    </location>
</feature>
<dbReference type="Proteomes" id="UP000038045">
    <property type="component" value="Unplaced"/>
</dbReference>
<proteinExistence type="predicted"/>
<dbReference type="WBParaSite" id="PTRK_0001063000.1">
    <property type="protein sequence ID" value="PTRK_0001063000.1"/>
    <property type="gene ID" value="PTRK_0001063000"/>
</dbReference>
<feature type="compositionally biased region" description="Basic residues" evidence="1">
    <location>
        <begin position="87"/>
        <end position="102"/>
    </location>
</feature>
<evidence type="ECO:0000256" key="1">
    <source>
        <dbReference type="SAM" id="MobiDB-lite"/>
    </source>
</evidence>